<dbReference type="RefSeq" id="WP_172730014.1">
    <property type="nucleotide sequence ID" value="NZ_CCRK01000014.1"/>
</dbReference>
<dbReference type="Gene3D" id="1.10.1220.10">
    <property type="entry name" value="Met repressor-like"/>
    <property type="match status" value="1"/>
</dbReference>
<protein>
    <recommendedName>
        <fullName evidence="3">Ribbon-helix-helix protein CopG domain-containing protein</fullName>
    </recommendedName>
</protein>
<reference evidence="1 2" key="1">
    <citation type="submission" date="2014-08" db="EMBL/GenBank/DDBJ databases">
        <authorList>
            <person name="Chen Y.-H."/>
        </authorList>
    </citation>
    <scope>NUCLEOTIDE SEQUENCE [LARGE SCALE GENOMIC DNA]</scope>
</reference>
<dbReference type="GO" id="GO:0006355">
    <property type="term" value="P:regulation of DNA-templated transcription"/>
    <property type="evidence" value="ECO:0007669"/>
    <property type="project" value="InterPro"/>
</dbReference>
<dbReference type="CDD" id="cd22231">
    <property type="entry name" value="RHH_NikR_HicB-like"/>
    <property type="match status" value="1"/>
</dbReference>
<dbReference type="Proteomes" id="UP000039660">
    <property type="component" value="Unassembled WGS sequence"/>
</dbReference>
<accession>A0A0T7H0X2</accession>
<evidence type="ECO:0000313" key="1">
    <source>
        <dbReference type="EMBL" id="CDZ53057.1"/>
    </source>
</evidence>
<dbReference type="InterPro" id="IPR013321">
    <property type="entry name" value="Arc_rbn_hlx_hlx"/>
</dbReference>
<dbReference type="AlphaFoldDB" id="A0A0T7H0X2"/>
<proteinExistence type="predicted"/>
<organism evidence="1 2">
    <name type="scientific">Neorhizobium galegae bv. officinalis</name>
    <dbReference type="NCBI Taxonomy" id="323656"/>
    <lineage>
        <taxon>Bacteria</taxon>
        <taxon>Pseudomonadati</taxon>
        <taxon>Pseudomonadota</taxon>
        <taxon>Alphaproteobacteria</taxon>
        <taxon>Hyphomicrobiales</taxon>
        <taxon>Rhizobiaceae</taxon>
        <taxon>Rhizobium/Agrobacterium group</taxon>
        <taxon>Neorhizobium</taxon>
    </lineage>
</organism>
<evidence type="ECO:0000313" key="2">
    <source>
        <dbReference type="Proteomes" id="UP000039660"/>
    </source>
</evidence>
<evidence type="ECO:0008006" key="3">
    <source>
        <dbReference type="Google" id="ProtNLM"/>
    </source>
</evidence>
<name>A0A0T7H0X2_NEOGA</name>
<sequence>MAEPKTERVPVMFEKDLIEQIDSFSYENRIRTRAAAIRALIRHGLEELKTEKADAPRA</sequence>
<dbReference type="EMBL" id="CCRK01000014">
    <property type="protein sequence ID" value="CDZ53057.1"/>
    <property type="molecule type" value="Genomic_DNA"/>
</dbReference>
<gene>
    <name evidence="1" type="ORF">NGAL_HAMBI1189_47970</name>
</gene>